<dbReference type="AlphaFoldDB" id="A0A1B2HBZ1"/>
<dbReference type="KEGG" id="led:BBK82_03250"/>
<evidence type="ECO:0000313" key="2">
    <source>
        <dbReference type="Proteomes" id="UP000093053"/>
    </source>
</evidence>
<name>A0A1B2HBZ1_9PSEU</name>
<reference evidence="1 2" key="1">
    <citation type="submission" date="2016-07" db="EMBL/GenBank/DDBJ databases">
        <title>Complete genome sequence of the Lentzea guizhouensis DHS C013.</title>
        <authorList>
            <person name="Cao C."/>
        </authorList>
    </citation>
    <scope>NUCLEOTIDE SEQUENCE [LARGE SCALE GENOMIC DNA]</scope>
    <source>
        <strain evidence="1 2">DHS C013</strain>
    </source>
</reference>
<evidence type="ECO:0000313" key="1">
    <source>
        <dbReference type="EMBL" id="ANZ35234.1"/>
    </source>
</evidence>
<organism evidence="1 2">
    <name type="scientific">Lentzea guizhouensis</name>
    <dbReference type="NCBI Taxonomy" id="1586287"/>
    <lineage>
        <taxon>Bacteria</taxon>
        <taxon>Bacillati</taxon>
        <taxon>Actinomycetota</taxon>
        <taxon>Actinomycetes</taxon>
        <taxon>Pseudonocardiales</taxon>
        <taxon>Pseudonocardiaceae</taxon>
        <taxon>Lentzea</taxon>
    </lineage>
</organism>
<dbReference type="Proteomes" id="UP000093053">
    <property type="component" value="Chromosome"/>
</dbReference>
<dbReference type="EMBL" id="CP016793">
    <property type="protein sequence ID" value="ANZ35234.1"/>
    <property type="molecule type" value="Genomic_DNA"/>
</dbReference>
<sequence length="340" mass="36799">MTGPQPAGTDRVVEHAAQLYALEEAARLATAGPLRTALARIVRAITRGWITRFGTTKNRADQRQLRVIVDAVRGDLGELRPDASRPLAAYAVRAYRLGVEQAADEVLVDVDLDAAEADELPDDVLRAVDELDDTIGRHLADADRALARLDDDRFTGLMNAFAPAQQAAIAADTAAAWVTNRAANAGTAAVADELGVERIWIAERDACVHCLGLAGETSVDGVFDATKTFGIRPLAVWPGPDLVSPPRHPRCRCRTQPWLGTRDSAGDTDFRAALQREAARSILTGWRLPSESERVRLDAAERLLLSGTTLLSTVQARARAAVRRGSFETFPRIKSGARTR</sequence>
<dbReference type="OrthoDB" id="4329276at2"/>
<keyword evidence="2" id="KW-1185">Reference proteome</keyword>
<accession>A0A1B2HBZ1</accession>
<dbReference type="RefSeq" id="WP_065913650.1">
    <property type="nucleotide sequence ID" value="NZ_CP016793.1"/>
</dbReference>
<dbReference type="STRING" id="1586287.BBK82_03250"/>
<protein>
    <recommendedName>
        <fullName evidence="3">Phage head morphogenesis domain-containing protein</fullName>
    </recommendedName>
</protein>
<proteinExistence type="predicted"/>
<gene>
    <name evidence="1" type="ORF">BBK82_03250</name>
</gene>
<evidence type="ECO:0008006" key="3">
    <source>
        <dbReference type="Google" id="ProtNLM"/>
    </source>
</evidence>